<dbReference type="EMBL" id="BIFS01000001">
    <property type="protein sequence ID" value="GCE16846.1"/>
    <property type="molecule type" value="Genomic_DNA"/>
</dbReference>
<comment type="caution">
    <text evidence="1">The sequence shown here is derived from an EMBL/GenBank/DDBJ whole genome shotgun (WGS) entry which is preliminary data.</text>
</comment>
<evidence type="ECO:0000313" key="1">
    <source>
        <dbReference type="EMBL" id="GCE16846.1"/>
    </source>
</evidence>
<name>A0A402ACP1_9CHLR</name>
<reference evidence="2" key="1">
    <citation type="submission" date="2018-12" db="EMBL/GenBank/DDBJ databases">
        <title>Tengunoibacter tsumagoiensis gen. nov., sp. nov., Dictyobacter kobayashii sp. nov., D. alpinus sp. nov., and D. joshuensis sp. nov. and description of Dictyobacteraceae fam. nov. within the order Ktedonobacterales isolated from Tengu-no-mugimeshi.</title>
        <authorList>
            <person name="Wang C.M."/>
            <person name="Zheng Y."/>
            <person name="Sakai Y."/>
            <person name="Toyoda A."/>
            <person name="Minakuchi Y."/>
            <person name="Abe K."/>
            <person name="Yokota A."/>
            <person name="Yabe S."/>
        </authorList>
    </citation>
    <scope>NUCLEOTIDE SEQUENCE [LARGE SCALE GENOMIC DNA]</scope>
    <source>
        <strain evidence="2">Uno11</strain>
    </source>
</reference>
<organism evidence="1 2">
    <name type="scientific">Dictyobacter kobayashii</name>
    <dbReference type="NCBI Taxonomy" id="2014872"/>
    <lineage>
        <taxon>Bacteria</taxon>
        <taxon>Bacillati</taxon>
        <taxon>Chloroflexota</taxon>
        <taxon>Ktedonobacteria</taxon>
        <taxon>Ktedonobacterales</taxon>
        <taxon>Dictyobacteraceae</taxon>
        <taxon>Dictyobacter</taxon>
    </lineage>
</organism>
<protein>
    <submittedName>
        <fullName evidence="1">Uncharacterized protein</fullName>
    </submittedName>
</protein>
<proteinExistence type="predicted"/>
<accession>A0A402ACP1</accession>
<dbReference type="Proteomes" id="UP000287188">
    <property type="component" value="Unassembled WGS sequence"/>
</dbReference>
<evidence type="ECO:0000313" key="2">
    <source>
        <dbReference type="Proteomes" id="UP000287188"/>
    </source>
</evidence>
<sequence>MSPVLPHPEAAGKENYGWHKMTVQVLLYHLLVLLATKYDMIEANPEYMEEWERGRAGPKPESTTGYVLYESRLPSL</sequence>
<gene>
    <name evidence="1" type="ORF">KDK_06460</name>
</gene>
<keyword evidence="2" id="KW-1185">Reference proteome</keyword>
<dbReference type="AlphaFoldDB" id="A0A402ACP1"/>